<evidence type="ECO:0008006" key="3">
    <source>
        <dbReference type="Google" id="ProtNLM"/>
    </source>
</evidence>
<protein>
    <recommendedName>
        <fullName evidence="3">WXG100 family type VII secretion target</fullName>
    </recommendedName>
</protein>
<sequence length="86" mass="9293">MILGMDTEAVAALAGQLADVAERVRGIEQRLTSGLAATEWVGNDRQRFDAEWGSQHVVALRQAAEALDDASRVAADEVRQQESASR</sequence>
<evidence type="ECO:0000313" key="1">
    <source>
        <dbReference type="EMBL" id="GAA5155126.1"/>
    </source>
</evidence>
<dbReference type="InterPro" id="IPR036689">
    <property type="entry name" value="ESAT-6-like_sf"/>
</dbReference>
<name>A0ABP9Q0B5_9ACTN</name>
<dbReference type="SUPFAM" id="SSF140453">
    <property type="entry name" value="EsxAB dimer-like"/>
    <property type="match status" value="1"/>
</dbReference>
<dbReference type="RefSeq" id="WP_345462941.1">
    <property type="nucleotide sequence ID" value="NZ_BAABKG010000006.1"/>
</dbReference>
<reference evidence="2" key="1">
    <citation type="journal article" date="2019" name="Int. J. Syst. Evol. Microbiol.">
        <title>The Global Catalogue of Microorganisms (GCM) 10K type strain sequencing project: providing services to taxonomists for standard genome sequencing and annotation.</title>
        <authorList>
            <consortium name="The Broad Institute Genomics Platform"/>
            <consortium name="The Broad Institute Genome Sequencing Center for Infectious Disease"/>
            <person name="Wu L."/>
            <person name="Ma J."/>
        </authorList>
    </citation>
    <scope>NUCLEOTIDE SEQUENCE [LARGE SCALE GENOMIC DNA]</scope>
    <source>
        <strain evidence="2">JCM 18459</strain>
    </source>
</reference>
<dbReference type="EMBL" id="BAABKG010000006">
    <property type="protein sequence ID" value="GAA5155126.1"/>
    <property type="molecule type" value="Genomic_DNA"/>
</dbReference>
<comment type="caution">
    <text evidence="1">The sequence shown here is derived from an EMBL/GenBank/DDBJ whole genome shotgun (WGS) entry which is preliminary data.</text>
</comment>
<proteinExistence type="predicted"/>
<gene>
    <name evidence="1" type="ORF">GCM10023340_39770</name>
</gene>
<evidence type="ECO:0000313" key="2">
    <source>
        <dbReference type="Proteomes" id="UP001500221"/>
    </source>
</evidence>
<dbReference type="Gene3D" id="1.10.287.1060">
    <property type="entry name" value="ESAT-6-like"/>
    <property type="match status" value="1"/>
</dbReference>
<dbReference type="Proteomes" id="UP001500221">
    <property type="component" value="Unassembled WGS sequence"/>
</dbReference>
<accession>A0ABP9Q0B5</accession>
<organism evidence="1 2">
    <name type="scientific">Nocardioides marinquilinus</name>
    <dbReference type="NCBI Taxonomy" id="1210400"/>
    <lineage>
        <taxon>Bacteria</taxon>
        <taxon>Bacillati</taxon>
        <taxon>Actinomycetota</taxon>
        <taxon>Actinomycetes</taxon>
        <taxon>Propionibacteriales</taxon>
        <taxon>Nocardioidaceae</taxon>
        <taxon>Nocardioides</taxon>
    </lineage>
</organism>
<keyword evidence="2" id="KW-1185">Reference proteome</keyword>